<evidence type="ECO:0000313" key="1">
    <source>
        <dbReference type="EMBL" id="KAH0553690.1"/>
    </source>
</evidence>
<organism evidence="1 2">
    <name type="scientific">Cotesia glomerata</name>
    <name type="common">Lepidopteran parasitic wasp</name>
    <name type="synonym">Apanteles glomeratus</name>
    <dbReference type="NCBI Taxonomy" id="32391"/>
    <lineage>
        <taxon>Eukaryota</taxon>
        <taxon>Metazoa</taxon>
        <taxon>Ecdysozoa</taxon>
        <taxon>Arthropoda</taxon>
        <taxon>Hexapoda</taxon>
        <taxon>Insecta</taxon>
        <taxon>Pterygota</taxon>
        <taxon>Neoptera</taxon>
        <taxon>Endopterygota</taxon>
        <taxon>Hymenoptera</taxon>
        <taxon>Apocrita</taxon>
        <taxon>Ichneumonoidea</taxon>
        <taxon>Braconidae</taxon>
        <taxon>Microgastrinae</taxon>
        <taxon>Cotesia</taxon>
    </lineage>
</organism>
<proteinExistence type="predicted"/>
<comment type="caution">
    <text evidence="1">The sequence shown here is derived from an EMBL/GenBank/DDBJ whole genome shotgun (WGS) entry which is preliminary data.</text>
</comment>
<dbReference type="EMBL" id="JAHXZJ010001119">
    <property type="protein sequence ID" value="KAH0553690.1"/>
    <property type="molecule type" value="Genomic_DNA"/>
</dbReference>
<accession>A0AAV7IN39</accession>
<protein>
    <submittedName>
        <fullName evidence="1">Uncharacterized protein</fullName>
    </submittedName>
</protein>
<reference evidence="1 2" key="1">
    <citation type="journal article" date="2021" name="J. Hered.">
        <title>A chromosome-level genome assembly of the parasitoid wasp, Cotesia glomerata (Hymenoptera: Braconidae).</title>
        <authorList>
            <person name="Pinto B.J."/>
            <person name="Weis J.J."/>
            <person name="Gamble T."/>
            <person name="Ode P.J."/>
            <person name="Paul R."/>
            <person name="Zaspel J.M."/>
        </authorList>
    </citation>
    <scope>NUCLEOTIDE SEQUENCE [LARGE SCALE GENOMIC DNA]</scope>
    <source>
        <strain evidence="1">CgM1</strain>
    </source>
</reference>
<dbReference type="Proteomes" id="UP000826195">
    <property type="component" value="Unassembled WGS sequence"/>
</dbReference>
<name>A0AAV7IN39_COTGL</name>
<keyword evidence="2" id="KW-1185">Reference proteome</keyword>
<evidence type="ECO:0000313" key="2">
    <source>
        <dbReference type="Proteomes" id="UP000826195"/>
    </source>
</evidence>
<dbReference type="AlphaFoldDB" id="A0AAV7IN39"/>
<gene>
    <name evidence="1" type="ORF">KQX54_003566</name>
</gene>
<sequence length="109" mass="12138">MEAGRRQMGVWRIPLRLPRAAPVPSVSDLTLLYSGSARAPLPEFYLYVGRLIYVDIYFNGQWEWQADSLDSVPLSRADRAWDAGCGMRVMLGRSGGPIRGVSGRGNRPE</sequence>